<dbReference type="EMBL" id="BAAAZX010000020">
    <property type="protein sequence ID" value="GAA4012539.1"/>
    <property type="molecule type" value="Genomic_DNA"/>
</dbReference>
<feature type="transmembrane region" description="Helical" evidence="1">
    <location>
        <begin position="81"/>
        <end position="98"/>
    </location>
</feature>
<evidence type="ECO:0000313" key="2">
    <source>
        <dbReference type="EMBL" id="GAA4012539.1"/>
    </source>
</evidence>
<dbReference type="RefSeq" id="WP_345567957.1">
    <property type="nucleotide sequence ID" value="NZ_BAAAZX010000020.1"/>
</dbReference>
<keyword evidence="3" id="KW-1185">Reference proteome</keyword>
<evidence type="ECO:0008006" key="4">
    <source>
        <dbReference type="Google" id="ProtNLM"/>
    </source>
</evidence>
<evidence type="ECO:0000313" key="3">
    <source>
        <dbReference type="Proteomes" id="UP001500456"/>
    </source>
</evidence>
<keyword evidence="1" id="KW-0812">Transmembrane</keyword>
<evidence type="ECO:0000256" key="1">
    <source>
        <dbReference type="SAM" id="Phobius"/>
    </source>
</evidence>
<comment type="caution">
    <text evidence="2">The sequence shown here is derived from an EMBL/GenBank/DDBJ whole genome shotgun (WGS) entry which is preliminary data.</text>
</comment>
<reference evidence="3" key="1">
    <citation type="journal article" date="2019" name="Int. J. Syst. Evol. Microbiol.">
        <title>The Global Catalogue of Microorganisms (GCM) 10K type strain sequencing project: providing services to taxonomists for standard genome sequencing and annotation.</title>
        <authorList>
            <consortium name="The Broad Institute Genomics Platform"/>
            <consortium name="The Broad Institute Genome Sequencing Center for Infectious Disease"/>
            <person name="Wu L."/>
            <person name="Ma J."/>
        </authorList>
    </citation>
    <scope>NUCLEOTIDE SEQUENCE [LARGE SCALE GENOMIC DNA]</scope>
    <source>
        <strain evidence="3">JCM 16924</strain>
    </source>
</reference>
<dbReference type="Proteomes" id="UP001500456">
    <property type="component" value="Unassembled WGS sequence"/>
</dbReference>
<name>A0ABP7SJL9_9ACTN</name>
<gene>
    <name evidence="2" type="ORF">GCM10022232_63210</name>
</gene>
<keyword evidence="1" id="KW-1133">Transmembrane helix</keyword>
<protein>
    <recommendedName>
        <fullName evidence="4">Integral membrane protein</fullName>
    </recommendedName>
</protein>
<proteinExistence type="predicted"/>
<keyword evidence="1" id="KW-0472">Membrane</keyword>
<accession>A0ABP7SJL9</accession>
<feature type="transmembrane region" description="Helical" evidence="1">
    <location>
        <begin position="54"/>
        <end position="75"/>
    </location>
</feature>
<feature type="transmembrane region" description="Helical" evidence="1">
    <location>
        <begin position="12"/>
        <end position="33"/>
    </location>
</feature>
<sequence length="126" mass="12963">MNPSPFLVVPAMLWTAVAALAVLAVLAVLVLFVRSVRREPEPASDAWDPFGTGFPVIALAAVAAFTVAAAVQGHFSLGDTGLGILWPVMAATALVHAAGRRGRSWPRWSGAAFAAVGAALYGSLPL</sequence>
<organism evidence="2 3">
    <name type="scientific">Streptomyces plumbiresistens</name>
    <dbReference type="NCBI Taxonomy" id="511811"/>
    <lineage>
        <taxon>Bacteria</taxon>
        <taxon>Bacillati</taxon>
        <taxon>Actinomycetota</taxon>
        <taxon>Actinomycetes</taxon>
        <taxon>Kitasatosporales</taxon>
        <taxon>Streptomycetaceae</taxon>
        <taxon>Streptomyces</taxon>
    </lineage>
</organism>